<evidence type="ECO:0000313" key="2">
    <source>
        <dbReference type="Proteomes" id="UP001370758"/>
    </source>
</evidence>
<organism evidence="1 2">
    <name type="scientific">Arthrobotrys musiformis</name>
    <dbReference type="NCBI Taxonomy" id="47236"/>
    <lineage>
        <taxon>Eukaryota</taxon>
        <taxon>Fungi</taxon>
        <taxon>Dikarya</taxon>
        <taxon>Ascomycota</taxon>
        <taxon>Pezizomycotina</taxon>
        <taxon>Orbiliomycetes</taxon>
        <taxon>Orbiliales</taxon>
        <taxon>Orbiliaceae</taxon>
        <taxon>Arthrobotrys</taxon>
    </lineage>
</organism>
<gene>
    <name evidence="1" type="ORF">TWF481_007080</name>
</gene>
<accession>A0AAV9WAE0</accession>
<proteinExistence type="predicted"/>
<comment type="caution">
    <text evidence="1">The sequence shown here is derived from an EMBL/GenBank/DDBJ whole genome shotgun (WGS) entry which is preliminary data.</text>
</comment>
<dbReference type="EMBL" id="JAVHJL010000004">
    <property type="protein sequence ID" value="KAK6505159.1"/>
    <property type="molecule type" value="Genomic_DNA"/>
</dbReference>
<name>A0AAV9WAE0_9PEZI</name>
<protein>
    <submittedName>
        <fullName evidence="1">Uncharacterized protein</fullName>
    </submittedName>
</protein>
<dbReference type="Proteomes" id="UP001370758">
    <property type="component" value="Unassembled WGS sequence"/>
</dbReference>
<dbReference type="AlphaFoldDB" id="A0AAV9WAE0"/>
<keyword evidence="2" id="KW-1185">Reference proteome</keyword>
<reference evidence="1 2" key="1">
    <citation type="submission" date="2023-08" db="EMBL/GenBank/DDBJ databases">
        <authorList>
            <person name="Palmer J.M."/>
        </authorList>
    </citation>
    <scope>NUCLEOTIDE SEQUENCE [LARGE SCALE GENOMIC DNA]</scope>
    <source>
        <strain evidence="1 2">TWF481</strain>
    </source>
</reference>
<sequence>MSWGQPHLPSPHTQRGVGSLVVFENAYFAAKSYTDSQSMSSPDLHRLTMERDMEVTNRFPPTRRVMYNPYEQTRMLQVRNIDLGIEELIFAAHKKFREKTICPNSGKPFPLESPGPQYADDLMNVMTPARVVSFSDGLLTIDDFFTLFCAERTLDIDGHNALGYSEWQHLAMLLMLPEFYASRQKYCNIFRWVVGEAVESVARRASRFYFLPYSLPKHQSLAAVSPVPSFVDIGIDQMLMNMVDLGYAPGHSSTFVRAPSPSESSASNYSL</sequence>
<evidence type="ECO:0000313" key="1">
    <source>
        <dbReference type="EMBL" id="KAK6505159.1"/>
    </source>
</evidence>